<evidence type="ECO:0000259" key="1">
    <source>
        <dbReference type="Pfam" id="PF00535"/>
    </source>
</evidence>
<dbReference type="RefSeq" id="WP_107826674.1">
    <property type="nucleotide sequence ID" value="NZ_CP160205.1"/>
</dbReference>
<dbReference type="GO" id="GO:0016740">
    <property type="term" value="F:transferase activity"/>
    <property type="evidence" value="ECO:0007669"/>
    <property type="project" value="UniProtKB-KW"/>
</dbReference>
<evidence type="ECO:0000313" key="3">
    <source>
        <dbReference type="Proteomes" id="UP000244168"/>
    </source>
</evidence>
<dbReference type="OrthoDB" id="194105at2"/>
<dbReference type="AlphaFoldDB" id="A0A2T5JFR8"/>
<dbReference type="InterPro" id="IPR050834">
    <property type="entry name" value="Glycosyltransf_2"/>
</dbReference>
<gene>
    <name evidence="2" type="ORF">C8P68_101505</name>
</gene>
<dbReference type="Proteomes" id="UP000244168">
    <property type="component" value="Unassembled WGS sequence"/>
</dbReference>
<dbReference type="PANTHER" id="PTHR43685">
    <property type="entry name" value="GLYCOSYLTRANSFERASE"/>
    <property type="match status" value="1"/>
</dbReference>
<evidence type="ECO:0000313" key="2">
    <source>
        <dbReference type="EMBL" id="PTR01271.1"/>
    </source>
</evidence>
<comment type="caution">
    <text evidence="2">The sequence shown here is derived from an EMBL/GenBank/DDBJ whole genome shotgun (WGS) entry which is preliminary data.</text>
</comment>
<keyword evidence="2" id="KW-0808">Transferase</keyword>
<name>A0A2T5JFR8_9SPHI</name>
<reference evidence="2 3" key="1">
    <citation type="submission" date="2018-04" db="EMBL/GenBank/DDBJ databases">
        <title>Genomic Encyclopedia of Archaeal and Bacterial Type Strains, Phase II (KMG-II): from individual species to whole genera.</title>
        <authorList>
            <person name="Goeker M."/>
        </authorList>
    </citation>
    <scope>NUCLEOTIDE SEQUENCE [LARGE SCALE GENOMIC DNA]</scope>
    <source>
        <strain evidence="2 3">DSM 26809</strain>
    </source>
</reference>
<dbReference type="InterPro" id="IPR001173">
    <property type="entry name" value="Glyco_trans_2-like"/>
</dbReference>
<dbReference type="CDD" id="cd00761">
    <property type="entry name" value="Glyco_tranf_GTA_type"/>
    <property type="match status" value="1"/>
</dbReference>
<dbReference type="SUPFAM" id="SSF53448">
    <property type="entry name" value="Nucleotide-diphospho-sugar transferases"/>
    <property type="match status" value="1"/>
</dbReference>
<sequence>MVTCRIFLLTYNRNQLLPRAVNSILNQTFTNWVCELHNDNPEDNFPAEYIRSLNDDRFVVINHPQNLGATSTFNLAFAACNEDYASILEDDNWWEPAFLQTGIEAMLADNSVEVIVCNENIWVEQIDGSWHDTRQTIWPETMGQQFYTYNLVNKCGSAKICNSSMIWKTQHAAQWITPNNIPVDVTEHFRERLMPHPILLINTPLANYARTLVSHRSKDTAVWGAYQVLLIASVFQLLNFADSQKFAARLWEQSANNSPYQTTLINTALAIKQASPLLKYVSTANKFRYLLTILRNPIRWFKIVNASYNYPTQWTFLLEHTYFTGI</sequence>
<accession>A0A2T5JFR8</accession>
<dbReference type="Gene3D" id="3.90.550.10">
    <property type="entry name" value="Spore Coat Polysaccharide Biosynthesis Protein SpsA, Chain A"/>
    <property type="match status" value="1"/>
</dbReference>
<keyword evidence="3" id="KW-1185">Reference proteome</keyword>
<protein>
    <submittedName>
        <fullName evidence="2">Glycosyl transferase family 2</fullName>
    </submittedName>
</protein>
<organism evidence="2 3">
    <name type="scientific">Mucilaginibacter yixingensis</name>
    <dbReference type="NCBI Taxonomy" id="1295612"/>
    <lineage>
        <taxon>Bacteria</taxon>
        <taxon>Pseudomonadati</taxon>
        <taxon>Bacteroidota</taxon>
        <taxon>Sphingobacteriia</taxon>
        <taxon>Sphingobacteriales</taxon>
        <taxon>Sphingobacteriaceae</taxon>
        <taxon>Mucilaginibacter</taxon>
    </lineage>
</organism>
<feature type="domain" description="Glycosyltransferase 2-like" evidence="1">
    <location>
        <begin position="7"/>
        <end position="168"/>
    </location>
</feature>
<dbReference type="PANTHER" id="PTHR43685:SF2">
    <property type="entry name" value="GLYCOSYLTRANSFERASE 2-LIKE DOMAIN-CONTAINING PROTEIN"/>
    <property type="match status" value="1"/>
</dbReference>
<dbReference type="Pfam" id="PF00535">
    <property type="entry name" value="Glycos_transf_2"/>
    <property type="match status" value="1"/>
</dbReference>
<proteinExistence type="predicted"/>
<dbReference type="InterPro" id="IPR029044">
    <property type="entry name" value="Nucleotide-diphossugar_trans"/>
</dbReference>
<dbReference type="EMBL" id="QAOQ01000001">
    <property type="protein sequence ID" value="PTR01271.1"/>
    <property type="molecule type" value="Genomic_DNA"/>
</dbReference>